<keyword evidence="7" id="KW-0732">Signal</keyword>
<feature type="transmembrane region" description="Helical" evidence="6">
    <location>
        <begin position="75"/>
        <end position="101"/>
    </location>
</feature>
<evidence type="ECO:0000256" key="6">
    <source>
        <dbReference type="SAM" id="Phobius"/>
    </source>
</evidence>
<organism evidence="9 10">
    <name type="scientific">Actinomarinicola tropica</name>
    <dbReference type="NCBI Taxonomy" id="2789776"/>
    <lineage>
        <taxon>Bacteria</taxon>
        <taxon>Bacillati</taxon>
        <taxon>Actinomycetota</taxon>
        <taxon>Acidimicrobiia</taxon>
        <taxon>Acidimicrobiales</taxon>
        <taxon>Iamiaceae</taxon>
        <taxon>Actinomarinicola</taxon>
    </lineage>
</organism>
<dbReference type="RefSeq" id="WP_153760626.1">
    <property type="nucleotide sequence ID" value="NZ_CP045851.1"/>
</dbReference>
<dbReference type="GO" id="GO:0005886">
    <property type="term" value="C:plasma membrane"/>
    <property type="evidence" value="ECO:0007669"/>
    <property type="project" value="UniProtKB-SubCell"/>
</dbReference>
<dbReference type="Proteomes" id="UP000334019">
    <property type="component" value="Chromosome"/>
</dbReference>
<evidence type="ECO:0000256" key="4">
    <source>
        <dbReference type="ARBA" id="ARBA00022989"/>
    </source>
</evidence>
<dbReference type="KEGG" id="atq:GH723_16220"/>
<keyword evidence="3 6" id="KW-0812">Transmembrane</keyword>
<keyword evidence="10" id="KW-1185">Reference proteome</keyword>
<keyword evidence="2" id="KW-1003">Cell membrane</keyword>
<feature type="transmembrane region" description="Helical" evidence="6">
    <location>
        <begin position="228"/>
        <end position="254"/>
    </location>
</feature>
<evidence type="ECO:0000256" key="3">
    <source>
        <dbReference type="ARBA" id="ARBA00022692"/>
    </source>
</evidence>
<dbReference type="PANTHER" id="PTHR35007">
    <property type="entry name" value="INTEGRAL MEMBRANE PROTEIN-RELATED"/>
    <property type="match status" value="1"/>
</dbReference>
<proteinExistence type="predicted"/>
<sequence>MSPGALAVLWAATALAASWSSAGRPAPEVGARIAALRTPLAAGRRRRSPAVAVGARLRRALGRTPDATADRAVGRLALCVAALGLVEPVLAVGALGVAGVARTLRRRRVARARRAALVDELPEVVDLLTLASSSGLSVPLAVATVGRHGVGEVAVALRRAHELTGRGVSLADAVAELPRQVGEEVRPLVRVLAGSLRDGTAIVPALERLASEVRTERRRAAEERARRLPVVLLFPLVVCVLPAFGLLTVVPLLVGALDGLPV</sequence>
<dbReference type="PANTHER" id="PTHR35007:SF3">
    <property type="entry name" value="POSSIBLE CONSERVED ALANINE RICH MEMBRANE PROTEIN"/>
    <property type="match status" value="1"/>
</dbReference>
<name>A0A5Q2RNK1_9ACTN</name>
<dbReference type="EMBL" id="CP045851">
    <property type="protein sequence ID" value="QGG96522.1"/>
    <property type="molecule type" value="Genomic_DNA"/>
</dbReference>
<keyword evidence="4 6" id="KW-1133">Transmembrane helix</keyword>
<evidence type="ECO:0000256" key="5">
    <source>
        <dbReference type="ARBA" id="ARBA00023136"/>
    </source>
</evidence>
<reference evidence="9 10" key="1">
    <citation type="submission" date="2019-11" db="EMBL/GenBank/DDBJ databases">
        <authorList>
            <person name="He Y."/>
        </authorList>
    </citation>
    <scope>NUCLEOTIDE SEQUENCE [LARGE SCALE GENOMIC DNA]</scope>
    <source>
        <strain evidence="9 10">SCSIO 58843</strain>
    </source>
</reference>
<gene>
    <name evidence="9" type="ORF">GH723_16220</name>
</gene>
<evidence type="ECO:0000256" key="1">
    <source>
        <dbReference type="ARBA" id="ARBA00004651"/>
    </source>
</evidence>
<evidence type="ECO:0000313" key="9">
    <source>
        <dbReference type="EMBL" id="QGG96522.1"/>
    </source>
</evidence>
<feature type="signal peptide" evidence="7">
    <location>
        <begin position="1"/>
        <end position="16"/>
    </location>
</feature>
<accession>A0A5Q2RNK1</accession>
<evidence type="ECO:0000313" key="10">
    <source>
        <dbReference type="Proteomes" id="UP000334019"/>
    </source>
</evidence>
<feature type="domain" description="Type II secretion system protein GspF" evidence="8">
    <location>
        <begin position="126"/>
        <end position="247"/>
    </location>
</feature>
<evidence type="ECO:0000259" key="8">
    <source>
        <dbReference type="Pfam" id="PF00482"/>
    </source>
</evidence>
<evidence type="ECO:0000256" key="2">
    <source>
        <dbReference type="ARBA" id="ARBA00022475"/>
    </source>
</evidence>
<protein>
    <recommendedName>
        <fullName evidence="8">Type II secretion system protein GspF domain-containing protein</fullName>
    </recommendedName>
</protein>
<keyword evidence="5 6" id="KW-0472">Membrane</keyword>
<dbReference type="AlphaFoldDB" id="A0A5Q2RNK1"/>
<dbReference type="Pfam" id="PF00482">
    <property type="entry name" value="T2SSF"/>
    <property type="match status" value="1"/>
</dbReference>
<evidence type="ECO:0000256" key="7">
    <source>
        <dbReference type="SAM" id="SignalP"/>
    </source>
</evidence>
<feature type="chain" id="PRO_5038841541" description="Type II secretion system protein GspF domain-containing protein" evidence="7">
    <location>
        <begin position="17"/>
        <end position="262"/>
    </location>
</feature>
<dbReference type="InterPro" id="IPR018076">
    <property type="entry name" value="T2SS_GspF_dom"/>
</dbReference>
<comment type="subcellular location">
    <subcellularLocation>
        <location evidence="1">Cell membrane</location>
        <topology evidence="1">Multi-pass membrane protein</topology>
    </subcellularLocation>
</comment>